<evidence type="ECO:0000256" key="1">
    <source>
        <dbReference type="ARBA" id="ARBA00022441"/>
    </source>
</evidence>
<dbReference type="EMBL" id="CYKH01001973">
    <property type="protein sequence ID" value="CUG91830.1"/>
    <property type="molecule type" value="Genomic_DNA"/>
</dbReference>
<dbReference type="SMART" id="SM00612">
    <property type="entry name" value="Kelch"/>
    <property type="match status" value="3"/>
</dbReference>
<reference evidence="5" key="1">
    <citation type="submission" date="2015-09" db="EMBL/GenBank/DDBJ databases">
        <authorList>
            <consortium name="Pathogen Informatics"/>
        </authorList>
    </citation>
    <scope>NUCLEOTIDE SEQUENCE [LARGE SCALE GENOMIC DNA]</scope>
    <source>
        <strain evidence="5">Lake Konstanz</strain>
    </source>
</reference>
<dbReference type="Gene3D" id="2.120.10.80">
    <property type="entry name" value="Kelch-type beta propeller"/>
    <property type="match status" value="2"/>
</dbReference>
<dbReference type="VEuPathDB" id="TriTrypDB:BSAL_34345"/>
<dbReference type="Proteomes" id="UP000051952">
    <property type="component" value="Unassembled WGS sequence"/>
</dbReference>
<dbReference type="CDD" id="cd09917">
    <property type="entry name" value="F-box_SF"/>
    <property type="match status" value="1"/>
</dbReference>
<dbReference type="PANTHER" id="PTHR45632">
    <property type="entry name" value="LD33804P"/>
    <property type="match status" value="1"/>
</dbReference>
<evidence type="ECO:0000313" key="4">
    <source>
        <dbReference type="EMBL" id="CUG91830.1"/>
    </source>
</evidence>
<evidence type="ECO:0000259" key="3">
    <source>
        <dbReference type="PROSITE" id="PS50181"/>
    </source>
</evidence>
<dbReference type="InterPro" id="IPR015915">
    <property type="entry name" value="Kelch-typ_b-propeller"/>
</dbReference>
<protein>
    <recommendedName>
        <fullName evidence="3">F-box domain-containing protein</fullName>
    </recommendedName>
</protein>
<evidence type="ECO:0000313" key="5">
    <source>
        <dbReference type="Proteomes" id="UP000051952"/>
    </source>
</evidence>
<keyword evidence="1" id="KW-0880">Kelch repeat</keyword>
<dbReference type="Pfam" id="PF01344">
    <property type="entry name" value="Kelch_1"/>
    <property type="match status" value="2"/>
</dbReference>
<dbReference type="InterPro" id="IPR036047">
    <property type="entry name" value="F-box-like_dom_sf"/>
</dbReference>
<dbReference type="SUPFAM" id="SSF81383">
    <property type="entry name" value="F-box domain"/>
    <property type="match status" value="1"/>
</dbReference>
<dbReference type="InterPro" id="IPR006652">
    <property type="entry name" value="Kelch_1"/>
</dbReference>
<gene>
    <name evidence="4" type="ORF">BSAL_34345</name>
</gene>
<organism evidence="4 5">
    <name type="scientific">Bodo saltans</name>
    <name type="common">Flagellated protozoan</name>
    <dbReference type="NCBI Taxonomy" id="75058"/>
    <lineage>
        <taxon>Eukaryota</taxon>
        <taxon>Discoba</taxon>
        <taxon>Euglenozoa</taxon>
        <taxon>Kinetoplastea</taxon>
        <taxon>Metakinetoplastina</taxon>
        <taxon>Eubodonida</taxon>
        <taxon>Bodonidae</taxon>
        <taxon>Bodo</taxon>
    </lineage>
</organism>
<name>A0A0S4JPG1_BODSA</name>
<sequence length="437" mass="47994">MSLLLRLPPEVFTAVATYLPINELARLSEVCRIYDGIVQTWMSRNTHPLHNLFTCSGYYWFRTDGVFYTKTFENIHRLDAGVRLRGTSSFAACLADDTDDVEALALPGAAANNLMGRTHCLTAVVGRTIYRFGGRTMTHENRLKSCFCVDPLARTISPLPPLTGKRSAAAGAAVGSRVFIMGGYDGASELNTMEVFDTTKKEWMMWDGSVWTNPGDTHARPDDDGATAAAVASVTRTQVMPFSICEHSATAVGDRFVMILGGCERRGRPDERSVASVWLLDTRGNKWMRLSDMPSDRILGCAVYREFLSADGAVRHLVLFYGGESLNPDEESEQSATFVLTWQTTSRHRSGEERDKEFLTAVSNAQWEVSSIAGGRTVMNSIALLTNTSTMTTSPPEAQVCVVDEHLGLKICDHSWTVVSQNLVGNNGHISAVCRIS</sequence>
<evidence type="ECO:0000256" key="2">
    <source>
        <dbReference type="ARBA" id="ARBA00022737"/>
    </source>
</evidence>
<dbReference type="InterPro" id="IPR001810">
    <property type="entry name" value="F-box_dom"/>
</dbReference>
<keyword evidence="5" id="KW-1185">Reference proteome</keyword>
<dbReference type="PANTHER" id="PTHR45632:SF3">
    <property type="entry name" value="KELCH-LIKE PROTEIN 32"/>
    <property type="match status" value="1"/>
</dbReference>
<dbReference type="AlphaFoldDB" id="A0A0S4JPG1"/>
<dbReference type="SUPFAM" id="SSF117281">
    <property type="entry name" value="Kelch motif"/>
    <property type="match status" value="1"/>
</dbReference>
<keyword evidence="2" id="KW-0677">Repeat</keyword>
<dbReference type="PROSITE" id="PS50181">
    <property type="entry name" value="FBOX"/>
    <property type="match status" value="1"/>
</dbReference>
<dbReference type="OrthoDB" id="45365at2759"/>
<proteinExistence type="predicted"/>
<feature type="domain" description="F-box" evidence="3">
    <location>
        <begin position="1"/>
        <end position="49"/>
    </location>
</feature>
<accession>A0A0S4JPG1</accession>